<dbReference type="GO" id="GO:0016740">
    <property type="term" value="F:transferase activity"/>
    <property type="evidence" value="ECO:0007669"/>
    <property type="project" value="UniProtKB-KW"/>
</dbReference>
<keyword evidence="3" id="KW-0315">Glutamine amidotransferase</keyword>
<dbReference type="Gene3D" id="3.60.110.10">
    <property type="entry name" value="Carbon-nitrogen hydrolase"/>
    <property type="match status" value="1"/>
</dbReference>
<protein>
    <submittedName>
        <fullName evidence="3">Glutamine amidotransferase chain of NAD synthetase</fullName>
    </submittedName>
</protein>
<dbReference type="SUPFAM" id="SSF56317">
    <property type="entry name" value="Carbon-nitrogen hydrolase"/>
    <property type="match status" value="1"/>
</dbReference>
<keyword evidence="1" id="KW-0378">Hydrolase</keyword>
<dbReference type="GO" id="GO:0050126">
    <property type="term" value="F:N-carbamoylputrescine amidase activity"/>
    <property type="evidence" value="ECO:0007669"/>
    <property type="project" value="TreeGrafter"/>
</dbReference>
<dbReference type="InterPro" id="IPR003010">
    <property type="entry name" value="C-N_Hydrolase"/>
</dbReference>
<name>A0A1W1D304_9ZZZZ</name>
<keyword evidence="3" id="KW-0808">Transferase</keyword>
<dbReference type="InterPro" id="IPR036526">
    <property type="entry name" value="C-N_Hydrolase_sf"/>
</dbReference>
<dbReference type="EMBL" id="FPHP01000011">
    <property type="protein sequence ID" value="SFV75003.1"/>
    <property type="molecule type" value="Genomic_DNA"/>
</dbReference>
<reference evidence="3" key="1">
    <citation type="submission" date="2016-10" db="EMBL/GenBank/DDBJ databases">
        <authorList>
            <person name="de Groot N.N."/>
        </authorList>
    </citation>
    <scope>NUCLEOTIDE SEQUENCE</scope>
</reference>
<dbReference type="GO" id="GO:0033388">
    <property type="term" value="P:putrescine biosynthetic process from arginine"/>
    <property type="evidence" value="ECO:0007669"/>
    <property type="project" value="TreeGrafter"/>
</dbReference>
<gene>
    <name evidence="3" type="ORF">MNB_SM-3-137</name>
</gene>
<dbReference type="InterPro" id="IPR050345">
    <property type="entry name" value="Aliph_Amidase/BUP"/>
</dbReference>
<dbReference type="AlphaFoldDB" id="A0A1W1D304"/>
<proteinExistence type="predicted"/>
<feature type="domain" description="CN hydrolase" evidence="2">
    <location>
        <begin position="1"/>
        <end position="238"/>
    </location>
</feature>
<accession>A0A1W1D304</accession>
<dbReference type="Pfam" id="PF00795">
    <property type="entry name" value="CN_hydrolase"/>
    <property type="match status" value="1"/>
</dbReference>
<dbReference type="PROSITE" id="PS50263">
    <property type="entry name" value="CN_HYDROLASE"/>
    <property type="match status" value="1"/>
</dbReference>
<evidence type="ECO:0000313" key="3">
    <source>
        <dbReference type="EMBL" id="SFV75003.1"/>
    </source>
</evidence>
<organism evidence="3">
    <name type="scientific">hydrothermal vent metagenome</name>
    <dbReference type="NCBI Taxonomy" id="652676"/>
    <lineage>
        <taxon>unclassified sequences</taxon>
        <taxon>metagenomes</taxon>
        <taxon>ecological metagenomes</taxon>
    </lineage>
</organism>
<sequence>MVVTLVQNAPRLNRSNLEKIVAIIDEYKEKSDLIIFPELALNGYLLQDKLYEDAWELSELDVLAQLSDDVDIVVGGAIREKEHFRNSALYFSQGKLISQHNKVYLPNYGMFEEARYFDAGEMFESFVVKEKKIAMLVCEDLWHADVNHQLSLENPDIIIVLVASPARGFEDDGLLIQEQWYALLKATALHTQAKVLFVNRVGFEDGLGFWGGSCIVDKNAKILYKLPKYKQEIAIFDI</sequence>
<evidence type="ECO:0000256" key="1">
    <source>
        <dbReference type="ARBA" id="ARBA00022801"/>
    </source>
</evidence>
<dbReference type="PANTHER" id="PTHR43674:SF2">
    <property type="entry name" value="BETA-UREIDOPROPIONASE"/>
    <property type="match status" value="1"/>
</dbReference>
<dbReference type="PANTHER" id="PTHR43674">
    <property type="entry name" value="NITRILASE C965.09-RELATED"/>
    <property type="match status" value="1"/>
</dbReference>
<evidence type="ECO:0000259" key="2">
    <source>
        <dbReference type="PROSITE" id="PS50263"/>
    </source>
</evidence>